<protein>
    <submittedName>
        <fullName evidence="1">Uncharacterized protein</fullName>
    </submittedName>
</protein>
<dbReference type="Proteomes" id="UP000481858">
    <property type="component" value="Unassembled WGS sequence"/>
</dbReference>
<evidence type="ECO:0000313" key="1">
    <source>
        <dbReference type="EMBL" id="KAF2967505.1"/>
    </source>
</evidence>
<reference evidence="1 2" key="1">
    <citation type="submission" date="2019-12" db="EMBL/GenBank/DDBJ databases">
        <title>Draft genome sequence of the ascomycete Xylaria multiplex DSM 110363.</title>
        <authorList>
            <person name="Buettner E."/>
            <person name="Kellner H."/>
        </authorList>
    </citation>
    <scope>NUCLEOTIDE SEQUENCE [LARGE SCALE GENOMIC DNA]</scope>
    <source>
        <strain evidence="1 2">DSM 110363</strain>
    </source>
</reference>
<gene>
    <name evidence="1" type="ORF">GQX73_g6028</name>
</gene>
<name>A0A7C8IRU7_9PEZI</name>
<dbReference type="EMBL" id="WUBL01000066">
    <property type="protein sequence ID" value="KAF2967505.1"/>
    <property type="molecule type" value="Genomic_DNA"/>
</dbReference>
<proteinExistence type="predicted"/>
<dbReference type="InParanoid" id="A0A7C8IRU7"/>
<organism evidence="1 2">
    <name type="scientific">Xylaria multiplex</name>
    <dbReference type="NCBI Taxonomy" id="323545"/>
    <lineage>
        <taxon>Eukaryota</taxon>
        <taxon>Fungi</taxon>
        <taxon>Dikarya</taxon>
        <taxon>Ascomycota</taxon>
        <taxon>Pezizomycotina</taxon>
        <taxon>Sordariomycetes</taxon>
        <taxon>Xylariomycetidae</taxon>
        <taxon>Xylariales</taxon>
        <taxon>Xylariaceae</taxon>
        <taxon>Xylaria</taxon>
    </lineage>
</organism>
<comment type="caution">
    <text evidence="1">The sequence shown here is derived from an EMBL/GenBank/DDBJ whole genome shotgun (WGS) entry which is preliminary data.</text>
</comment>
<accession>A0A7C8IRU7</accession>
<evidence type="ECO:0000313" key="2">
    <source>
        <dbReference type="Proteomes" id="UP000481858"/>
    </source>
</evidence>
<dbReference type="AlphaFoldDB" id="A0A7C8IRU7"/>
<dbReference type="OrthoDB" id="4840035at2759"/>
<sequence length="307" mass="34750">MNILQVRVGMARRNGLIRQLGESVLPLLAERPSSHSSYASEQSRLGQRFNREEILDLLSPITTKYANHIQHIANAVTETSQAQITKPVKRRLELWATNTISDKLWIQGPYEITHPSHTTFIAVFLVALANNSDVPCLSYFCSLGVHDTPEDIYPQDTLADMVKSFIVQILLLLPDDMEATPSLSRSRFEKLLHNPLDIKESMLLFRDLRALAPPYIHCVIDAAQELEDRGDRHHTENLYHVLYTVLDIPGRSGHRASVRENVVKGCVTSEGYVNVLKFLADHAEIDRIEINESEVLLAEDRPELISQ</sequence>
<keyword evidence="2" id="KW-1185">Reference proteome</keyword>